<dbReference type="Proteomes" id="UP000013200">
    <property type="component" value="Unassembled WGS sequence"/>
</dbReference>
<dbReference type="STRING" id="1217698.F888_00011"/>
<dbReference type="InterPro" id="IPR038086">
    <property type="entry name" value="DUF2789_sf"/>
</dbReference>
<evidence type="ECO:0000313" key="1">
    <source>
        <dbReference type="EMBL" id="ENX40541.1"/>
    </source>
</evidence>
<dbReference type="EMBL" id="JAOEEO010000004">
    <property type="protein sequence ID" value="MDH0564868.1"/>
    <property type="molecule type" value="Genomic_DNA"/>
</dbReference>
<reference evidence="3" key="3">
    <citation type="submission" date="2022-09" db="EMBL/GenBank/DDBJ databases">
        <title>Intensive care unit water sources are persistently colonized with multi-drug resistant bacteria and are the site of extensive horizontal gene transfer of antibiotic resistance genes.</title>
        <authorList>
            <person name="Diorio-Toth L."/>
        </authorList>
    </citation>
    <scope>NUCLEOTIDE SEQUENCE</scope>
    <source>
        <strain evidence="3">GD04005</strain>
    </source>
</reference>
<accession>N9RDU4</accession>
<reference evidence="2 5" key="2">
    <citation type="journal article" date="2014" name="Int. J. Syst. Evol. Microbiol.">
        <title>Complete genome sequence of Corynebacterium casei LMG S-19264T (=DSM 44701T), isolated from a smear-ripened cheese.</title>
        <authorList>
            <consortium name="US DOE Joint Genome Institute (JGI-PGF)"/>
            <person name="Walter F."/>
            <person name="Albersmeier A."/>
            <person name="Kalinowski J."/>
            <person name="Ruckert C."/>
        </authorList>
    </citation>
    <scope>NUCLEOTIDE SEQUENCE [LARGE SCALE GENOMIC DNA]</scope>
    <source>
        <strain evidence="2 5">CCM 8635</strain>
    </source>
</reference>
<dbReference type="GeneID" id="80105777"/>
<evidence type="ECO:0000313" key="4">
    <source>
        <dbReference type="Proteomes" id="UP000013200"/>
    </source>
</evidence>
<proteinExistence type="predicted"/>
<dbReference type="HOGENOM" id="CLU_177836_0_0_6"/>
<sequence>MFEQQPTLELLFEQLGLGADDAAIESFVKTHQLGADQKLHEAEFWSAGQRDFLKSHWDKDDDWAIVIDELNQQLHVDSTKS</sequence>
<evidence type="ECO:0000313" key="3">
    <source>
        <dbReference type="EMBL" id="MDH0564868.1"/>
    </source>
</evidence>
<dbReference type="InterPro" id="IPR021250">
    <property type="entry name" value="DUF2789"/>
</dbReference>
<dbReference type="AlphaFoldDB" id="N9RDU4"/>
<dbReference type="PATRIC" id="fig|1217698.3.peg.6"/>
<organism evidence="1 4">
    <name type="scientific">Acinetobacter courvalinii</name>
    <dbReference type="NCBI Taxonomy" id="280147"/>
    <lineage>
        <taxon>Bacteria</taxon>
        <taxon>Pseudomonadati</taxon>
        <taxon>Pseudomonadota</taxon>
        <taxon>Gammaproteobacteria</taxon>
        <taxon>Moraxellales</taxon>
        <taxon>Moraxellaceae</taxon>
        <taxon>Acinetobacter</taxon>
    </lineage>
</organism>
<name>N9RDU4_9GAMM</name>
<evidence type="ECO:0000313" key="5">
    <source>
        <dbReference type="Proteomes" id="UP000652691"/>
    </source>
</evidence>
<evidence type="ECO:0000313" key="2">
    <source>
        <dbReference type="EMBL" id="GGH43328.1"/>
    </source>
</evidence>
<reference evidence="1 4" key="1">
    <citation type="submission" date="2013-02" db="EMBL/GenBank/DDBJ databases">
        <title>The Genome Sequence of Acinetobacter sp. NIPH 3623.</title>
        <authorList>
            <consortium name="The Broad Institute Genome Sequencing Platform"/>
            <consortium name="The Broad Institute Genome Sequencing Center for Infectious Disease"/>
            <person name="Cerqueira G."/>
            <person name="Feldgarden M."/>
            <person name="Courvalin P."/>
            <person name="Perichon B."/>
            <person name="Grillot-Courvalin C."/>
            <person name="Clermont D."/>
            <person name="Rocha E."/>
            <person name="Yoon E.-J."/>
            <person name="Nemec A."/>
            <person name="Walker B."/>
            <person name="Young S.K."/>
            <person name="Zeng Q."/>
            <person name="Gargeya S."/>
            <person name="Fitzgerald M."/>
            <person name="Haas B."/>
            <person name="Abouelleil A."/>
            <person name="Alvarado L."/>
            <person name="Arachchi H.M."/>
            <person name="Berlin A.M."/>
            <person name="Chapman S.B."/>
            <person name="Dewar J."/>
            <person name="Goldberg J."/>
            <person name="Griggs A."/>
            <person name="Gujja S."/>
            <person name="Hansen M."/>
            <person name="Howarth C."/>
            <person name="Imamovic A."/>
            <person name="Larimer J."/>
            <person name="McCowan C."/>
            <person name="Murphy C."/>
            <person name="Neiman D."/>
            <person name="Pearson M."/>
            <person name="Priest M."/>
            <person name="Roberts A."/>
            <person name="Saif S."/>
            <person name="Shea T."/>
            <person name="Sisk P."/>
            <person name="Sykes S."/>
            <person name="Wortman J."/>
            <person name="Nusbaum C."/>
            <person name="Birren B."/>
        </authorList>
    </citation>
    <scope>NUCLEOTIDE SEQUENCE [LARGE SCALE GENOMIC DNA]</scope>
    <source>
        <strain evidence="1 4">NIPH 3623</strain>
    </source>
</reference>
<comment type="caution">
    <text evidence="1">The sequence shown here is derived from an EMBL/GenBank/DDBJ whole genome shotgun (WGS) entry which is preliminary data.</text>
</comment>
<protein>
    <submittedName>
        <fullName evidence="3">DUF2789 domain-containing protein</fullName>
    </submittedName>
</protein>
<gene>
    <name evidence="1" type="ORF">F888_00011</name>
    <name evidence="2" type="ORF">GCM10007354_31720</name>
    <name evidence="3" type="ORF">N7644_14430</name>
</gene>
<dbReference type="RefSeq" id="WP_005280568.1">
    <property type="nucleotide sequence ID" value="NZ_BMDA01000005.1"/>
</dbReference>
<keyword evidence="4" id="KW-1185">Reference proteome</keyword>
<dbReference type="Proteomes" id="UP001159329">
    <property type="component" value="Unassembled WGS sequence"/>
</dbReference>
<dbReference type="EMBL" id="APSA01000001">
    <property type="protein sequence ID" value="ENX40541.1"/>
    <property type="molecule type" value="Genomic_DNA"/>
</dbReference>
<reference evidence="2" key="4">
    <citation type="submission" date="2024-03" db="EMBL/GenBank/DDBJ databases">
        <authorList>
            <person name="Sun Q."/>
            <person name="Sedlacek I."/>
        </authorList>
    </citation>
    <scope>NUCLEOTIDE SEQUENCE</scope>
    <source>
        <strain evidence="2">CCM 8635</strain>
    </source>
</reference>
<dbReference type="Pfam" id="PF10982">
    <property type="entry name" value="DUF2789"/>
    <property type="match status" value="1"/>
</dbReference>
<dbReference type="Gene3D" id="1.10.10.1130">
    <property type="entry name" value="Uncharacterised protein PF10982, DUF2789"/>
    <property type="match status" value="1"/>
</dbReference>
<dbReference type="Proteomes" id="UP000652691">
    <property type="component" value="Unassembled WGS sequence"/>
</dbReference>
<dbReference type="EMBL" id="BMDA01000005">
    <property type="protein sequence ID" value="GGH43328.1"/>
    <property type="molecule type" value="Genomic_DNA"/>
</dbReference>